<dbReference type="InterPro" id="IPR029069">
    <property type="entry name" value="HotDog_dom_sf"/>
</dbReference>
<sequence length="142" mass="15378">MNDAVQNLLKNDPASRLLGIKIHSVDTGQCQLKMWVNESMTNGYQVCHGGFIFTFADTASAFASASQGEIVLSASNQIDYLAPAYLNDFLTAKAHVTSVCGKVIYCDVKVTNQSEKLLAVMNAKLVNKSLAANIKDNLEGFK</sequence>
<name>A0ABV2BQP3_9GAMM</name>
<dbReference type="InterPro" id="IPR003736">
    <property type="entry name" value="PAAI_dom"/>
</dbReference>
<dbReference type="PANTHER" id="PTHR42856">
    <property type="entry name" value="ACYL-COENZYME A THIOESTERASE PAAI"/>
    <property type="match status" value="1"/>
</dbReference>
<evidence type="ECO:0000313" key="3">
    <source>
        <dbReference type="EMBL" id="MET1254263.1"/>
    </source>
</evidence>
<dbReference type="NCBIfam" id="TIGR00369">
    <property type="entry name" value="unchar_dom_1"/>
    <property type="match status" value="1"/>
</dbReference>
<evidence type="ECO:0000256" key="1">
    <source>
        <dbReference type="ARBA" id="ARBA00022801"/>
    </source>
</evidence>
<dbReference type="RefSeq" id="WP_353873820.1">
    <property type="nucleotide sequence ID" value="NZ_JBEVCJ010000003.1"/>
</dbReference>
<dbReference type="Proteomes" id="UP001548189">
    <property type="component" value="Unassembled WGS sequence"/>
</dbReference>
<organism evidence="3 4">
    <name type="scientific">Aliikangiella maris</name>
    <dbReference type="NCBI Taxonomy" id="3162458"/>
    <lineage>
        <taxon>Bacteria</taxon>
        <taxon>Pseudomonadati</taxon>
        <taxon>Pseudomonadota</taxon>
        <taxon>Gammaproteobacteria</taxon>
        <taxon>Oceanospirillales</taxon>
        <taxon>Pleioneaceae</taxon>
        <taxon>Aliikangiella</taxon>
    </lineage>
</organism>
<dbReference type="CDD" id="cd03443">
    <property type="entry name" value="PaaI_thioesterase"/>
    <property type="match status" value="1"/>
</dbReference>
<protein>
    <submittedName>
        <fullName evidence="3">Hotdog fold thioesterase</fullName>
    </submittedName>
</protein>
<evidence type="ECO:0000313" key="4">
    <source>
        <dbReference type="Proteomes" id="UP001548189"/>
    </source>
</evidence>
<accession>A0ABV2BQP3</accession>
<dbReference type="Pfam" id="PF03061">
    <property type="entry name" value="4HBT"/>
    <property type="match status" value="1"/>
</dbReference>
<comment type="caution">
    <text evidence="3">The sequence shown here is derived from an EMBL/GenBank/DDBJ whole genome shotgun (WGS) entry which is preliminary data.</text>
</comment>
<dbReference type="PANTHER" id="PTHR42856:SF1">
    <property type="entry name" value="ACYL-COENZYME A THIOESTERASE PAAI"/>
    <property type="match status" value="1"/>
</dbReference>
<dbReference type="SUPFAM" id="SSF54637">
    <property type="entry name" value="Thioesterase/thiol ester dehydrase-isomerase"/>
    <property type="match status" value="1"/>
</dbReference>
<keyword evidence="4" id="KW-1185">Reference proteome</keyword>
<feature type="domain" description="Thioesterase" evidence="2">
    <location>
        <begin position="45"/>
        <end position="118"/>
    </location>
</feature>
<dbReference type="InterPro" id="IPR052723">
    <property type="entry name" value="Acyl-CoA_thioesterase_PaaI"/>
</dbReference>
<evidence type="ECO:0000259" key="2">
    <source>
        <dbReference type="Pfam" id="PF03061"/>
    </source>
</evidence>
<dbReference type="EMBL" id="JBEVCJ010000003">
    <property type="protein sequence ID" value="MET1254263.1"/>
    <property type="molecule type" value="Genomic_DNA"/>
</dbReference>
<proteinExistence type="predicted"/>
<keyword evidence="1" id="KW-0378">Hydrolase</keyword>
<gene>
    <name evidence="3" type="ORF">ABVT43_03885</name>
</gene>
<reference evidence="3 4" key="1">
    <citation type="submission" date="2024-06" db="EMBL/GenBank/DDBJ databases">
        <authorList>
            <person name="Li F."/>
        </authorList>
    </citation>
    <scope>NUCLEOTIDE SEQUENCE [LARGE SCALE GENOMIC DNA]</scope>
    <source>
        <strain evidence="3 4">GXAS 311</strain>
    </source>
</reference>
<dbReference type="InterPro" id="IPR006683">
    <property type="entry name" value="Thioestr_dom"/>
</dbReference>
<dbReference type="Gene3D" id="3.10.129.10">
    <property type="entry name" value="Hotdog Thioesterase"/>
    <property type="match status" value="1"/>
</dbReference>